<evidence type="ECO:0000256" key="2">
    <source>
        <dbReference type="ARBA" id="ARBA00023125"/>
    </source>
</evidence>
<keyword evidence="1" id="KW-0805">Transcription regulation</keyword>
<dbReference type="AlphaFoldDB" id="A0A5R8Y5K3"/>
<dbReference type="OrthoDB" id="9776746at2"/>
<gene>
    <name evidence="6" type="ORF">FDK22_01835</name>
</gene>
<dbReference type="PROSITE" id="PS50042">
    <property type="entry name" value="CNMP_BINDING_3"/>
    <property type="match status" value="1"/>
</dbReference>
<evidence type="ECO:0000259" key="4">
    <source>
        <dbReference type="PROSITE" id="PS50042"/>
    </source>
</evidence>
<evidence type="ECO:0000256" key="3">
    <source>
        <dbReference type="ARBA" id="ARBA00023163"/>
    </source>
</evidence>
<dbReference type="PROSITE" id="PS00042">
    <property type="entry name" value="HTH_CRP_1"/>
    <property type="match status" value="1"/>
</dbReference>
<dbReference type="GO" id="GO:0005829">
    <property type="term" value="C:cytosol"/>
    <property type="evidence" value="ECO:0007669"/>
    <property type="project" value="TreeGrafter"/>
</dbReference>
<dbReference type="GO" id="GO:0003677">
    <property type="term" value="F:DNA binding"/>
    <property type="evidence" value="ECO:0007669"/>
    <property type="project" value="UniProtKB-KW"/>
</dbReference>
<dbReference type="CDD" id="cd00038">
    <property type="entry name" value="CAP_ED"/>
    <property type="match status" value="1"/>
</dbReference>
<name>A0A5R8Y5K3_9BACT</name>
<dbReference type="GO" id="GO:0003700">
    <property type="term" value="F:DNA-binding transcription factor activity"/>
    <property type="evidence" value="ECO:0007669"/>
    <property type="project" value="InterPro"/>
</dbReference>
<accession>A0A5R8Y5K3</accession>
<reference evidence="6 7" key="1">
    <citation type="submission" date="2019-05" db="EMBL/GenBank/DDBJ databases">
        <title>Arcobacter sp. nov., isolated from sea sediment.</title>
        <authorList>
            <person name="Kim W."/>
        </authorList>
    </citation>
    <scope>NUCLEOTIDE SEQUENCE [LARGE SCALE GENOMIC DNA]</scope>
    <source>
        <strain evidence="6 7">CAU 1517</strain>
    </source>
</reference>
<evidence type="ECO:0000259" key="5">
    <source>
        <dbReference type="PROSITE" id="PS51063"/>
    </source>
</evidence>
<dbReference type="Gene3D" id="1.10.10.10">
    <property type="entry name" value="Winged helix-like DNA-binding domain superfamily/Winged helix DNA-binding domain"/>
    <property type="match status" value="1"/>
</dbReference>
<dbReference type="EMBL" id="VANU01000001">
    <property type="protein sequence ID" value="TLP40782.1"/>
    <property type="molecule type" value="Genomic_DNA"/>
</dbReference>
<feature type="domain" description="Cyclic nucleotide-binding" evidence="4">
    <location>
        <begin position="14"/>
        <end position="138"/>
    </location>
</feature>
<dbReference type="Pfam" id="PF00027">
    <property type="entry name" value="cNMP_binding"/>
    <property type="match status" value="1"/>
</dbReference>
<dbReference type="InterPro" id="IPR012318">
    <property type="entry name" value="HTH_CRP"/>
</dbReference>
<keyword evidence="3" id="KW-0804">Transcription</keyword>
<keyword evidence="2" id="KW-0238">DNA-binding</keyword>
<dbReference type="InterPro" id="IPR018490">
    <property type="entry name" value="cNMP-bd_dom_sf"/>
</dbReference>
<dbReference type="Proteomes" id="UP000308901">
    <property type="component" value="Unassembled WGS sequence"/>
</dbReference>
<evidence type="ECO:0000313" key="7">
    <source>
        <dbReference type="Proteomes" id="UP000308901"/>
    </source>
</evidence>
<dbReference type="InterPro" id="IPR036388">
    <property type="entry name" value="WH-like_DNA-bd_sf"/>
</dbReference>
<dbReference type="InterPro" id="IPR036390">
    <property type="entry name" value="WH_DNA-bd_sf"/>
</dbReference>
<dbReference type="Gene3D" id="2.60.120.10">
    <property type="entry name" value="Jelly Rolls"/>
    <property type="match status" value="1"/>
</dbReference>
<dbReference type="InterPro" id="IPR018335">
    <property type="entry name" value="Tscrpt_reg_HTH_Crp-type_CS"/>
</dbReference>
<sequence>MKKRIHMELLDYHCFDGLSKEEEKKVIQDAKTIMIPSEQILYYAGDICNDVLFLKSGTVKVYIQPKEIGVEEMTLYELNSGSQCIVNLFSTISSSKTLATAQTITPIEGWLLPKDTVLWLINTSPSFREFKMDIFGKRLNSLIALITDVKFTTIEQRLLNWLYVQGRDTIKITHDKIASIIGVTRETVSRNLKKLEHQGYIKLGRGVIALT</sequence>
<comment type="caution">
    <text evidence="6">The sequence shown here is derived from an EMBL/GenBank/DDBJ whole genome shotgun (WGS) entry which is preliminary data.</text>
</comment>
<dbReference type="SUPFAM" id="SSF46785">
    <property type="entry name" value="Winged helix' DNA-binding domain"/>
    <property type="match status" value="1"/>
</dbReference>
<evidence type="ECO:0000313" key="6">
    <source>
        <dbReference type="EMBL" id="TLP40782.1"/>
    </source>
</evidence>
<protein>
    <submittedName>
        <fullName evidence="6">Crp/Fnr family transcriptional regulator</fullName>
    </submittedName>
</protein>
<dbReference type="PANTHER" id="PTHR24567">
    <property type="entry name" value="CRP FAMILY TRANSCRIPTIONAL REGULATORY PROTEIN"/>
    <property type="match status" value="1"/>
</dbReference>
<dbReference type="CDD" id="cd00092">
    <property type="entry name" value="HTH_CRP"/>
    <property type="match status" value="1"/>
</dbReference>
<evidence type="ECO:0000256" key="1">
    <source>
        <dbReference type="ARBA" id="ARBA00023015"/>
    </source>
</evidence>
<dbReference type="InterPro" id="IPR014710">
    <property type="entry name" value="RmlC-like_jellyroll"/>
</dbReference>
<dbReference type="PRINTS" id="PR00034">
    <property type="entry name" value="HTHCRP"/>
</dbReference>
<dbReference type="SUPFAM" id="SSF51206">
    <property type="entry name" value="cAMP-binding domain-like"/>
    <property type="match status" value="1"/>
</dbReference>
<keyword evidence="7" id="KW-1185">Reference proteome</keyword>
<dbReference type="SMART" id="SM00419">
    <property type="entry name" value="HTH_CRP"/>
    <property type="match status" value="1"/>
</dbReference>
<feature type="domain" description="HTH crp-type" evidence="5">
    <location>
        <begin position="152"/>
        <end position="211"/>
    </location>
</feature>
<dbReference type="InterPro" id="IPR050397">
    <property type="entry name" value="Env_Response_Regulators"/>
</dbReference>
<proteinExistence type="predicted"/>
<dbReference type="Pfam" id="PF13545">
    <property type="entry name" value="HTH_Crp_2"/>
    <property type="match status" value="1"/>
</dbReference>
<dbReference type="PROSITE" id="PS51063">
    <property type="entry name" value="HTH_CRP_2"/>
    <property type="match status" value="1"/>
</dbReference>
<dbReference type="PANTHER" id="PTHR24567:SF26">
    <property type="entry name" value="REGULATORY PROTEIN YEIL"/>
    <property type="match status" value="1"/>
</dbReference>
<organism evidence="6 7">
    <name type="scientific">Arcobacter arenosus</name>
    <dbReference type="NCBI Taxonomy" id="2576037"/>
    <lineage>
        <taxon>Bacteria</taxon>
        <taxon>Pseudomonadati</taxon>
        <taxon>Campylobacterota</taxon>
        <taxon>Epsilonproteobacteria</taxon>
        <taxon>Campylobacterales</taxon>
        <taxon>Arcobacteraceae</taxon>
        <taxon>Arcobacter</taxon>
    </lineage>
</organism>
<dbReference type="InterPro" id="IPR000595">
    <property type="entry name" value="cNMP-bd_dom"/>
</dbReference>